<gene>
    <name evidence="3" type="ORF">CBE74_01615</name>
</gene>
<dbReference type="SUPFAM" id="SSF56801">
    <property type="entry name" value="Acetyl-CoA synthetase-like"/>
    <property type="match status" value="1"/>
</dbReference>
<dbReference type="AlphaFoldDB" id="A0A7Y4P9Q6"/>
<dbReference type="Pfam" id="PF13193">
    <property type="entry name" value="AMP-binding_C"/>
    <property type="match status" value="1"/>
</dbReference>
<dbReference type="Gene3D" id="3.30.300.30">
    <property type="match status" value="1"/>
</dbReference>
<dbReference type="Proteomes" id="UP000195652">
    <property type="component" value="Chromosome"/>
</dbReference>
<dbReference type="RefSeq" id="WP_087453297.1">
    <property type="nucleotide sequence ID" value="NZ_CP021417.2"/>
</dbReference>
<keyword evidence="4" id="KW-1185">Reference proteome</keyword>
<reference evidence="3 4" key="4">
    <citation type="journal article" date="2020" name="PLoS ONE">
        <title>Taxonomic classification of strain PO100/5 shows a broader geographic distribution and genetic markers of the recently described Corynebacterium silvaticum.</title>
        <authorList>
            <person name="Viana M.V.C."/>
            <person name="Profeta R."/>
            <person name="da Silva A.L."/>
            <person name="Hurtado R."/>
            <person name="Cerqueira J.C."/>
            <person name="Ribeiro B.F.S."/>
            <person name="Almeida M.O."/>
            <person name="Morais-Rodrigues F."/>
            <person name="Soares S.C."/>
            <person name="Oliveira M."/>
            <person name="Tavares L."/>
            <person name="Figueiredo H."/>
            <person name="Wattam A.R."/>
            <person name="Barh D."/>
            <person name="Ghosh P."/>
            <person name="Silva A."/>
            <person name="Azevedo V."/>
        </authorList>
    </citation>
    <scope>NUCLEOTIDE SEQUENCE [LARGE SCALE GENOMIC DNA]</scope>
    <source>
        <strain evidence="3 4">PO100/5</strain>
    </source>
</reference>
<dbReference type="PROSITE" id="PS00455">
    <property type="entry name" value="AMP_BINDING"/>
    <property type="match status" value="1"/>
</dbReference>
<feature type="domain" description="AMP-dependent synthetase/ligase" evidence="1">
    <location>
        <begin position="59"/>
        <end position="413"/>
    </location>
</feature>
<organism evidence="3 4">
    <name type="scientific">Corynebacterium silvaticum</name>
    <dbReference type="NCBI Taxonomy" id="2320431"/>
    <lineage>
        <taxon>Bacteria</taxon>
        <taxon>Bacillati</taxon>
        <taxon>Actinomycetota</taxon>
        <taxon>Actinomycetes</taxon>
        <taxon>Mycobacteriales</taxon>
        <taxon>Corynebacteriaceae</taxon>
        <taxon>Corynebacterium</taxon>
    </lineage>
</organism>
<dbReference type="InterPro" id="IPR025110">
    <property type="entry name" value="AMP-bd_C"/>
</dbReference>
<evidence type="ECO:0000313" key="3">
    <source>
        <dbReference type="EMBL" id="ARU45411.1"/>
    </source>
</evidence>
<dbReference type="InterPro" id="IPR020845">
    <property type="entry name" value="AMP-binding_CS"/>
</dbReference>
<evidence type="ECO:0000259" key="2">
    <source>
        <dbReference type="Pfam" id="PF13193"/>
    </source>
</evidence>
<dbReference type="PANTHER" id="PTHR43201:SF32">
    <property type="entry name" value="2-SUCCINYLBENZOATE--COA LIGASE, CHLOROPLASTIC_PEROXISOMAL"/>
    <property type="match status" value="1"/>
</dbReference>
<evidence type="ECO:0000259" key="1">
    <source>
        <dbReference type="Pfam" id="PF00501"/>
    </source>
</evidence>
<accession>A0A7Y4P9Q6</accession>
<dbReference type="Pfam" id="PF00501">
    <property type="entry name" value="AMP-binding"/>
    <property type="match status" value="1"/>
</dbReference>
<name>A0A7Y4P9Q6_9CORY</name>
<dbReference type="OrthoDB" id="56621at2"/>
<dbReference type="GO" id="GO:0031956">
    <property type="term" value="F:medium-chain fatty acid-CoA ligase activity"/>
    <property type="evidence" value="ECO:0007669"/>
    <property type="project" value="TreeGrafter"/>
</dbReference>
<dbReference type="KEGG" id="csil:CBE74_01615"/>
<dbReference type="GO" id="GO:0006631">
    <property type="term" value="P:fatty acid metabolic process"/>
    <property type="evidence" value="ECO:0007669"/>
    <property type="project" value="TreeGrafter"/>
</dbReference>
<proteinExistence type="predicted"/>
<dbReference type="PANTHER" id="PTHR43201">
    <property type="entry name" value="ACYL-COA SYNTHETASE"/>
    <property type="match status" value="1"/>
</dbReference>
<feature type="domain" description="AMP-binding enzyme C-terminal" evidence="2">
    <location>
        <begin position="463"/>
        <end position="540"/>
    </location>
</feature>
<dbReference type="GeneID" id="75006981"/>
<dbReference type="EMBL" id="CP021417">
    <property type="protein sequence ID" value="ARU45411.1"/>
    <property type="molecule type" value="Genomic_DNA"/>
</dbReference>
<dbReference type="InterPro" id="IPR042099">
    <property type="entry name" value="ANL_N_sf"/>
</dbReference>
<evidence type="ECO:0000313" key="4">
    <source>
        <dbReference type="Proteomes" id="UP000195652"/>
    </source>
</evidence>
<dbReference type="Gene3D" id="3.40.50.12780">
    <property type="entry name" value="N-terminal domain of ligase-like"/>
    <property type="match status" value="1"/>
</dbReference>
<reference evidence="3 4" key="2">
    <citation type="journal article" date="2020" name="Antonie Van Leeuwenhoek">
        <title>Phylogenomic characterisation of a novel corynebacterial species pathogenic to animals.</title>
        <authorList>
            <person name="Moller J."/>
            <person name="Musella L."/>
            <person name="Melnikov V."/>
            <person name="Geissdorfer W."/>
            <person name="Burkovski A."/>
            <person name="Sangal V."/>
        </authorList>
    </citation>
    <scope>NUCLEOTIDE SEQUENCE [LARGE SCALE GENOMIC DNA]</scope>
    <source>
        <strain evidence="3 4">PO100/5</strain>
    </source>
</reference>
<reference evidence="3 4" key="3">
    <citation type="journal article" date="2020" name="Int. J. Syst. Evol. Microbiol.">
        <title>Corynebacterium silvaticum sp. nov., a unique group of NTTB corynebacteria in wild boar and roe deer.</title>
        <authorList>
            <person name="Dangel A."/>
            <person name="Berger A."/>
            <person name="Rau J."/>
            <person name="Eisenberg T."/>
            <person name="Kampfer P."/>
            <person name="Margos G."/>
            <person name="Contzen M."/>
            <person name="Busse H.J."/>
            <person name="Konrad R."/>
            <person name="Peters M."/>
            <person name="Sting R."/>
            <person name="Sing A."/>
        </authorList>
    </citation>
    <scope>NUCLEOTIDE SEQUENCE [LARGE SCALE GENOMIC DNA]</scope>
    <source>
        <strain evidence="3 4">PO100/5</strain>
    </source>
</reference>
<dbReference type="InterPro" id="IPR045851">
    <property type="entry name" value="AMP-bd_C_sf"/>
</dbReference>
<dbReference type="InterPro" id="IPR000873">
    <property type="entry name" value="AMP-dep_synth/lig_dom"/>
</dbReference>
<reference evidence="3 4" key="1">
    <citation type="journal article" date="2014" name="BMC Vet. Res.">
        <title>First report of Corynebacterium pseudotuberculosis from caseous lymphadenitis lesions in Black Alentejano pig (Sus scrofa domesticus).</title>
        <authorList>
            <person name="Oliveira M."/>
            <person name="Barroco C."/>
            <person name="Mottola C."/>
            <person name="Santos R."/>
            <person name="Lemsaddek A."/>
            <person name="Tavares L."/>
            <person name="Semedo-Lemsaddek T."/>
        </authorList>
    </citation>
    <scope>NUCLEOTIDE SEQUENCE [LARGE SCALE GENOMIC DNA]</scope>
    <source>
        <strain evidence="3 4">PO100/5</strain>
    </source>
</reference>
<dbReference type="CDD" id="cd04433">
    <property type="entry name" value="AFD_class_I"/>
    <property type="match status" value="1"/>
</dbReference>
<protein>
    <submittedName>
        <fullName evidence="3">Acyl-CoA synthetase</fullName>
    </submittedName>
</protein>
<sequence length="548" mass="60081">MKARLGVPSTLKAMVQLAPTLISSGILSVEGNPSALFSIPQLLARYRFTTAREVEQAYRICPHRIALIDDDGTLTFTQLRNDSLTLARHFASLGLDDLRIGVMARNGRASIYPLTAKGYVGASIYLLNIGSSPEQLAGCIKRDGINVLVIDEEFVDRLPADLTGLHVIVGYREETPAQRTADLITLDDIVKKPWETAGVSLPIFPKHGSIVLMSSGTTGIPKGVMRKELTAPTVLESVLAQVPWRANMTIQLTGSIFHTWGWACLNIAFALRCTVITRRVFNPQEALADVQKHQIDGMISSPIFLKQFFAVEGQENYDCSSLKFIFSSGHSLSPWLVDAVHERFGKILCNLYGSTEISAAAIASMEEIAKNPAVAGKICKGTQLVILDDNDNPVGPGVPGRIFCHNNMSLTGYTDPTIPIPRVGDLIQIGDRGYIDENNYLFVLGRADDMIIVGGENVYPRSVEEVLEPMPGIADLYASGVEDDDMFERIAVWIVREDSPEGSALSEDSIRDWVKNNLAEHSIPRDVHFVDSLPRNATGKVIPRMLKP</sequence>